<dbReference type="KEGG" id="dsw:QR90_06815"/>
<protein>
    <recommendedName>
        <fullName evidence="3">HEPN domain-containing protein</fullName>
    </recommendedName>
</protein>
<reference evidence="2" key="1">
    <citation type="submission" date="2014-11" db="EMBL/GenBank/DDBJ databases">
        <title>Hymenobacter sp. DG25B genome submission.</title>
        <authorList>
            <person name="Jung H.-Y."/>
            <person name="Kim M.K."/>
            <person name="Srinivasan S."/>
            <person name="Lim S."/>
        </authorList>
    </citation>
    <scope>NUCLEOTIDE SEQUENCE [LARGE SCALE GENOMIC DNA]</scope>
    <source>
        <strain evidence="2">DY59</strain>
    </source>
</reference>
<dbReference type="EMBL" id="CP010028">
    <property type="protein sequence ID" value="AIZ44880.1"/>
    <property type="molecule type" value="Genomic_DNA"/>
</dbReference>
<dbReference type="HOGENOM" id="CLU_1914950_0_0_0"/>
<organism evidence="1 2">
    <name type="scientific">Deinococcus radiopugnans</name>
    <dbReference type="NCBI Taxonomy" id="57497"/>
    <lineage>
        <taxon>Bacteria</taxon>
        <taxon>Thermotogati</taxon>
        <taxon>Deinococcota</taxon>
        <taxon>Deinococci</taxon>
        <taxon>Deinococcales</taxon>
        <taxon>Deinococcaceae</taxon>
        <taxon>Deinococcus</taxon>
    </lineage>
</organism>
<name>A0A0A7KFN1_9DEIO</name>
<dbReference type="RefSeq" id="WP_039683308.1">
    <property type="nucleotide sequence ID" value="NZ_CP010028.1"/>
</dbReference>
<sequence>MASHRKHIEKAQHNEGLLQPLFALDTHPDWYITTAFYAGVHWIRAYLALNGIGQGEKDQVGYTEFDQKLRDVSRSTGVSVDTLIREFGILHRLGRDARYVCQTKHWYDQRVSDADAALKAIRDFVTANGINP</sequence>
<evidence type="ECO:0000313" key="1">
    <source>
        <dbReference type="EMBL" id="AIZ44880.1"/>
    </source>
</evidence>
<accession>A0A0A7KFN1</accession>
<evidence type="ECO:0000313" key="2">
    <source>
        <dbReference type="Proteomes" id="UP000030634"/>
    </source>
</evidence>
<evidence type="ECO:0008006" key="3">
    <source>
        <dbReference type="Google" id="ProtNLM"/>
    </source>
</evidence>
<proteinExistence type="predicted"/>
<dbReference type="Proteomes" id="UP000030634">
    <property type="component" value="Chromosome"/>
</dbReference>
<gene>
    <name evidence="1" type="ORF">QR90_06815</name>
</gene>
<dbReference type="AlphaFoldDB" id="A0A0A7KFN1"/>